<evidence type="ECO:0000313" key="3">
    <source>
        <dbReference type="EMBL" id="KJY39085.1"/>
    </source>
</evidence>
<organism evidence="3 4">
    <name type="scientific">Streptomyces katrae</name>
    <dbReference type="NCBI Taxonomy" id="68223"/>
    <lineage>
        <taxon>Bacteria</taxon>
        <taxon>Bacillati</taxon>
        <taxon>Actinomycetota</taxon>
        <taxon>Actinomycetes</taxon>
        <taxon>Kitasatosporales</taxon>
        <taxon>Streptomycetaceae</taxon>
        <taxon>Streptomyces</taxon>
    </lineage>
</organism>
<keyword evidence="1" id="KW-0472">Membrane</keyword>
<feature type="transmembrane region" description="Helical" evidence="1">
    <location>
        <begin position="250"/>
        <end position="269"/>
    </location>
</feature>
<feature type="transmembrane region" description="Helical" evidence="1">
    <location>
        <begin position="197"/>
        <end position="218"/>
    </location>
</feature>
<sequence length="275" mass="28573">MRTYLSAALIVLVALLVPASAIAYWADRQLGDADGYTAAMSPLATNPAVQGVVVAQAGRALSGQIDAGPFQGGVDALLGEALRSFAGTPAYRTAWDAANRAAHTAFLEALTSGHGDAVTIDLAPVIARVKGELVADGVPFADRIPETHLSVEVMEYDNLGALRKGFRMLQIAGVWLPVLTLLLAVASVAVAVRRRRAVLATGLGIAAGAVLLGIAVAVCRRLTLDDLPADIDRAAAGAVYDALTAFLRTTAWVVLSVGLATALTAWLMGRLRRTP</sequence>
<dbReference type="RefSeq" id="WP_045945638.1">
    <property type="nucleotide sequence ID" value="NZ_JZWV01000034.1"/>
</dbReference>
<reference evidence="3 4" key="1">
    <citation type="submission" date="2015-02" db="EMBL/GenBank/DDBJ databases">
        <authorList>
            <person name="Ju K.-S."/>
            <person name="Doroghazi J.R."/>
            <person name="Metcalf W."/>
        </authorList>
    </citation>
    <scope>NUCLEOTIDE SEQUENCE [LARGE SCALE GENOMIC DNA]</scope>
    <source>
        <strain evidence="3 4">NRRL ISP-5550</strain>
    </source>
</reference>
<gene>
    <name evidence="3" type="ORF">VR44_02275</name>
</gene>
<name>A0A0F4JY78_9ACTN</name>
<proteinExistence type="predicted"/>
<feature type="signal peptide" evidence="2">
    <location>
        <begin position="1"/>
        <end position="23"/>
    </location>
</feature>
<dbReference type="STRING" id="68223.GCA_002028425_03453"/>
<accession>A0A0F4JY78</accession>
<feature type="chain" id="PRO_5002471353" evidence="2">
    <location>
        <begin position="24"/>
        <end position="275"/>
    </location>
</feature>
<evidence type="ECO:0000313" key="4">
    <source>
        <dbReference type="Proteomes" id="UP000033551"/>
    </source>
</evidence>
<dbReference type="AlphaFoldDB" id="A0A0F4JY78"/>
<feature type="transmembrane region" description="Helical" evidence="1">
    <location>
        <begin position="168"/>
        <end position="190"/>
    </location>
</feature>
<keyword evidence="2" id="KW-0732">Signal</keyword>
<keyword evidence="1" id="KW-0812">Transmembrane</keyword>
<evidence type="ECO:0000256" key="2">
    <source>
        <dbReference type="SAM" id="SignalP"/>
    </source>
</evidence>
<dbReference type="Proteomes" id="UP000033551">
    <property type="component" value="Unassembled WGS sequence"/>
</dbReference>
<dbReference type="EMBL" id="JZWV01000034">
    <property type="protein sequence ID" value="KJY39085.1"/>
    <property type="molecule type" value="Genomic_DNA"/>
</dbReference>
<dbReference type="PATRIC" id="fig|68223.7.peg.5720"/>
<protein>
    <submittedName>
        <fullName evidence="3">Membrane protein</fullName>
    </submittedName>
</protein>
<keyword evidence="1" id="KW-1133">Transmembrane helix</keyword>
<keyword evidence="4" id="KW-1185">Reference proteome</keyword>
<dbReference type="OrthoDB" id="4350291at2"/>
<evidence type="ECO:0000256" key="1">
    <source>
        <dbReference type="SAM" id="Phobius"/>
    </source>
</evidence>
<comment type="caution">
    <text evidence="3">The sequence shown here is derived from an EMBL/GenBank/DDBJ whole genome shotgun (WGS) entry which is preliminary data.</text>
</comment>